<evidence type="ECO:0000256" key="3">
    <source>
        <dbReference type="ARBA" id="ARBA00023002"/>
    </source>
</evidence>
<dbReference type="InterPro" id="IPR036661">
    <property type="entry name" value="Luciferase-like_sf"/>
</dbReference>
<keyword evidence="7" id="KW-1185">Reference proteome</keyword>
<sequence>MKYGFVLLGTLQEKIEMAQEAEAAGWDSVFVTDEWGSSWVTLTAIAAHTQHIRLGTMVTALPLHHPWTVAFETAALDHFSQGRVILAVGLGVIELDQTGVVKDYGIRARMLDEGLTIINGLWSGEPFTFSAEHYHLEEMTGLKPLQLPRIPTWVVGGKKPSQLRRATHADGAMVQGTPDEIGQWKALVENQRLSPMPFDIITEAETPGDDPERAAAIIAPYAKAGVTWWIESVWNRDAIAQRQRLRQGPSRLS</sequence>
<evidence type="ECO:0000256" key="4">
    <source>
        <dbReference type="ARBA" id="ARBA00023033"/>
    </source>
</evidence>
<dbReference type="GO" id="GO:0008726">
    <property type="term" value="F:alkanesulfonate monooxygenase activity"/>
    <property type="evidence" value="ECO:0007669"/>
    <property type="project" value="TreeGrafter"/>
</dbReference>
<dbReference type="Pfam" id="PF00296">
    <property type="entry name" value="Bac_luciferase"/>
    <property type="match status" value="1"/>
</dbReference>
<organism evidence="6 7">
    <name type="scientific">Tengunoibacter tsumagoiensis</name>
    <dbReference type="NCBI Taxonomy" id="2014871"/>
    <lineage>
        <taxon>Bacteria</taxon>
        <taxon>Bacillati</taxon>
        <taxon>Chloroflexota</taxon>
        <taxon>Ktedonobacteria</taxon>
        <taxon>Ktedonobacterales</taxon>
        <taxon>Dictyobacteraceae</taxon>
        <taxon>Tengunoibacter</taxon>
    </lineage>
</organism>
<dbReference type="PANTHER" id="PTHR42847">
    <property type="entry name" value="ALKANESULFONATE MONOOXYGENASE"/>
    <property type="match status" value="1"/>
</dbReference>
<keyword evidence="3" id="KW-0560">Oxidoreductase</keyword>
<evidence type="ECO:0000256" key="2">
    <source>
        <dbReference type="ARBA" id="ARBA00022643"/>
    </source>
</evidence>
<keyword evidence="4" id="KW-0503">Monooxygenase</keyword>
<evidence type="ECO:0000313" key="7">
    <source>
        <dbReference type="Proteomes" id="UP000287352"/>
    </source>
</evidence>
<comment type="caution">
    <text evidence="6">The sequence shown here is derived from an EMBL/GenBank/DDBJ whole genome shotgun (WGS) entry which is preliminary data.</text>
</comment>
<keyword evidence="1" id="KW-0285">Flavoprotein</keyword>
<dbReference type="InterPro" id="IPR011251">
    <property type="entry name" value="Luciferase-like_dom"/>
</dbReference>
<gene>
    <name evidence="6" type="ORF">KTT_48750</name>
</gene>
<evidence type="ECO:0000256" key="1">
    <source>
        <dbReference type="ARBA" id="ARBA00022630"/>
    </source>
</evidence>
<keyword evidence="2" id="KW-0288">FMN</keyword>
<reference evidence="7" key="1">
    <citation type="submission" date="2018-12" db="EMBL/GenBank/DDBJ databases">
        <title>Tengunoibacter tsumagoiensis gen. nov., sp. nov., Dictyobacter kobayashii sp. nov., D. alpinus sp. nov., and D. joshuensis sp. nov. and description of Dictyobacteraceae fam. nov. within the order Ktedonobacterales isolated from Tengu-no-mugimeshi.</title>
        <authorList>
            <person name="Wang C.M."/>
            <person name="Zheng Y."/>
            <person name="Sakai Y."/>
            <person name="Toyoda A."/>
            <person name="Minakuchi Y."/>
            <person name="Abe K."/>
            <person name="Yokota A."/>
            <person name="Yabe S."/>
        </authorList>
    </citation>
    <scope>NUCLEOTIDE SEQUENCE [LARGE SCALE GENOMIC DNA]</scope>
    <source>
        <strain evidence="7">Uno3</strain>
    </source>
</reference>
<dbReference type="PANTHER" id="PTHR42847:SF4">
    <property type="entry name" value="ALKANESULFONATE MONOOXYGENASE-RELATED"/>
    <property type="match status" value="1"/>
</dbReference>
<dbReference type="SUPFAM" id="SSF51679">
    <property type="entry name" value="Bacterial luciferase-like"/>
    <property type="match status" value="1"/>
</dbReference>
<evidence type="ECO:0000313" key="6">
    <source>
        <dbReference type="EMBL" id="GCE15016.1"/>
    </source>
</evidence>
<dbReference type="RefSeq" id="WP_126582534.1">
    <property type="nucleotide sequence ID" value="NZ_BIFR01000002.1"/>
</dbReference>
<dbReference type="OrthoDB" id="151009at2"/>
<dbReference type="Proteomes" id="UP000287352">
    <property type="component" value="Unassembled WGS sequence"/>
</dbReference>
<accession>A0A402A7P2</accession>
<dbReference type="AlphaFoldDB" id="A0A402A7P2"/>
<feature type="domain" description="Luciferase-like" evidence="5">
    <location>
        <begin position="10"/>
        <end position="189"/>
    </location>
</feature>
<dbReference type="Gene3D" id="3.20.20.30">
    <property type="entry name" value="Luciferase-like domain"/>
    <property type="match status" value="1"/>
</dbReference>
<dbReference type="GO" id="GO:0046306">
    <property type="term" value="P:alkanesulfonate catabolic process"/>
    <property type="evidence" value="ECO:0007669"/>
    <property type="project" value="TreeGrafter"/>
</dbReference>
<dbReference type="EMBL" id="BIFR01000002">
    <property type="protein sequence ID" value="GCE15016.1"/>
    <property type="molecule type" value="Genomic_DNA"/>
</dbReference>
<name>A0A402A7P2_9CHLR</name>
<protein>
    <submittedName>
        <fullName evidence="6">Luciferase-like protein</fullName>
    </submittedName>
</protein>
<proteinExistence type="predicted"/>
<evidence type="ECO:0000259" key="5">
    <source>
        <dbReference type="Pfam" id="PF00296"/>
    </source>
</evidence>
<dbReference type="InterPro" id="IPR050172">
    <property type="entry name" value="SsuD_RutA_monooxygenase"/>
</dbReference>